<dbReference type="Proteomes" id="UP000831390">
    <property type="component" value="Chromosome"/>
</dbReference>
<dbReference type="RefSeq" id="WP_243512648.1">
    <property type="nucleotide sequence ID" value="NZ_CP094534.1"/>
</dbReference>
<evidence type="ECO:0000256" key="1">
    <source>
        <dbReference type="SAM" id="SignalP"/>
    </source>
</evidence>
<sequence length="338" mass="37138">MMALFPLSGAARPLLQSLAALALGGCMALPTTNKRANEKLELKVIERPRPLDIAAALGHQRQDAGLMASRGTSRGLFVLVPLLAKALPMAADGVKQLIKQEEKKYTAEYQFGKSNLYFYDAPSESGVLDPHSIKLQGFELTRTARTGSSDNLALRLRLDMRDDEASLFNLLNNSVFQLKVADLELHYAKAKVPAAHWYMPWTLMYRQNDKVNLDVAVKLAGSWIGDDGTMHTNQVLGTAMLTLRDVPINNPEALRAYEQQQKDKTLEGYFYLVPRSAGSYLSAPTAQSDGIRKGYGQGIYSVAVTVVESGKTHFVNKAIIDNINVLDQAPAAILKTMK</sequence>
<organism evidence="2 3">
    <name type="scientific">Hymenobacter monticola</name>
    <dbReference type="NCBI Taxonomy" id="1705399"/>
    <lineage>
        <taxon>Bacteria</taxon>
        <taxon>Pseudomonadati</taxon>
        <taxon>Bacteroidota</taxon>
        <taxon>Cytophagia</taxon>
        <taxon>Cytophagales</taxon>
        <taxon>Hymenobacteraceae</taxon>
        <taxon>Hymenobacter</taxon>
    </lineage>
</organism>
<feature type="chain" id="PRO_5046367937" evidence="1">
    <location>
        <begin position="23"/>
        <end position="338"/>
    </location>
</feature>
<evidence type="ECO:0000313" key="3">
    <source>
        <dbReference type="Proteomes" id="UP000831390"/>
    </source>
</evidence>
<name>A0ABY4B8R3_9BACT</name>
<protein>
    <submittedName>
        <fullName evidence="2">Uncharacterized protein</fullName>
    </submittedName>
</protein>
<keyword evidence="3" id="KW-1185">Reference proteome</keyword>
<dbReference type="EMBL" id="CP094534">
    <property type="protein sequence ID" value="UOE33055.1"/>
    <property type="molecule type" value="Genomic_DNA"/>
</dbReference>
<keyword evidence="1" id="KW-0732">Signal</keyword>
<evidence type="ECO:0000313" key="2">
    <source>
        <dbReference type="EMBL" id="UOE33055.1"/>
    </source>
</evidence>
<proteinExistence type="predicted"/>
<gene>
    <name evidence="2" type="ORF">MTP16_18240</name>
</gene>
<feature type="signal peptide" evidence="1">
    <location>
        <begin position="1"/>
        <end position="22"/>
    </location>
</feature>
<accession>A0ABY4B8R3</accession>
<reference evidence="2 3" key="1">
    <citation type="submission" date="2022-03" db="EMBL/GenBank/DDBJ databases">
        <title>Hymenobactersp. isolated from the air.</title>
        <authorList>
            <person name="Won M."/>
            <person name="Kwon S.-W."/>
        </authorList>
    </citation>
    <scope>NUCLEOTIDE SEQUENCE [LARGE SCALE GENOMIC DNA]</scope>
    <source>
        <strain evidence="2 3">KACC 22596</strain>
    </source>
</reference>